<dbReference type="Proteomes" id="UP000051574">
    <property type="component" value="Unassembled WGS sequence"/>
</dbReference>
<evidence type="ECO:0000256" key="2">
    <source>
        <dbReference type="ARBA" id="ARBA00004496"/>
    </source>
</evidence>
<evidence type="ECO:0000256" key="8">
    <source>
        <dbReference type="ARBA" id="ARBA00023274"/>
    </source>
</evidence>
<feature type="compositionally biased region" description="Basic residues" evidence="9">
    <location>
        <begin position="471"/>
        <end position="484"/>
    </location>
</feature>
<dbReference type="GO" id="GO:0043022">
    <property type="term" value="F:ribosome binding"/>
    <property type="evidence" value="ECO:0007669"/>
    <property type="project" value="TreeGrafter"/>
</dbReference>
<dbReference type="PANTHER" id="PTHR14094:SF9">
    <property type="entry name" value="SIGNAL RECOGNITION PARTICLE SUBUNIT SRP72"/>
    <property type="match status" value="1"/>
</dbReference>
<keyword evidence="7" id="KW-0733">Signal recognition particle</keyword>
<dbReference type="InterPro" id="IPR031545">
    <property type="entry name" value="SRP72_TPR-like"/>
</dbReference>
<keyword evidence="8" id="KW-0687">Ribonucleoprotein</keyword>
<dbReference type="InterPro" id="IPR026270">
    <property type="entry name" value="SRP72"/>
</dbReference>
<dbReference type="AlphaFoldDB" id="A0A0T6B7W5"/>
<feature type="domain" description="Signal recognition particle SRP72 subunit RNA-binding" evidence="10">
    <location>
        <begin position="460"/>
        <end position="510"/>
    </location>
</feature>
<dbReference type="PANTHER" id="PTHR14094">
    <property type="entry name" value="SIGNAL RECOGNITION PARTICLE 72"/>
    <property type="match status" value="1"/>
</dbReference>
<evidence type="ECO:0000313" key="12">
    <source>
        <dbReference type="Proteomes" id="UP000051574"/>
    </source>
</evidence>
<proteinExistence type="inferred from homology"/>
<feature type="region of interest" description="Disordered" evidence="9">
    <location>
        <begin position="448"/>
        <end position="491"/>
    </location>
</feature>
<reference evidence="11 12" key="1">
    <citation type="submission" date="2015-09" db="EMBL/GenBank/DDBJ databases">
        <title>Draft genome of the scarab beetle Oryctes borbonicus.</title>
        <authorList>
            <person name="Meyer J.M."/>
            <person name="Markov G.V."/>
            <person name="Baskaran P."/>
            <person name="Herrmann M."/>
            <person name="Sommer R.J."/>
            <person name="Roedelsperger C."/>
        </authorList>
    </citation>
    <scope>NUCLEOTIDE SEQUENCE [LARGE SCALE GENOMIC DNA]</scope>
    <source>
        <strain evidence="11">OB123</strain>
        <tissue evidence="11">Whole animal</tissue>
    </source>
</reference>
<dbReference type="Pfam" id="PF08492">
    <property type="entry name" value="SRP72"/>
    <property type="match status" value="1"/>
</dbReference>
<keyword evidence="6" id="KW-0256">Endoplasmic reticulum</keyword>
<dbReference type="GO" id="GO:0005786">
    <property type="term" value="C:signal recognition particle, endoplasmic reticulum targeting"/>
    <property type="evidence" value="ECO:0007669"/>
    <property type="project" value="UniProtKB-KW"/>
</dbReference>
<evidence type="ECO:0000256" key="9">
    <source>
        <dbReference type="SAM" id="MobiDB-lite"/>
    </source>
</evidence>
<protein>
    <recommendedName>
        <fullName evidence="4">Signal recognition particle subunit SRP72</fullName>
    </recommendedName>
</protein>
<dbReference type="InterPro" id="IPR011990">
    <property type="entry name" value="TPR-like_helical_dom_sf"/>
</dbReference>
<evidence type="ECO:0000256" key="1">
    <source>
        <dbReference type="ARBA" id="ARBA00004240"/>
    </source>
</evidence>
<organism evidence="11 12">
    <name type="scientific">Oryctes borbonicus</name>
    <dbReference type="NCBI Taxonomy" id="1629725"/>
    <lineage>
        <taxon>Eukaryota</taxon>
        <taxon>Metazoa</taxon>
        <taxon>Ecdysozoa</taxon>
        <taxon>Arthropoda</taxon>
        <taxon>Hexapoda</taxon>
        <taxon>Insecta</taxon>
        <taxon>Pterygota</taxon>
        <taxon>Neoptera</taxon>
        <taxon>Endopterygota</taxon>
        <taxon>Coleoptera</taxon>
        <taxon>Polyphaga</taxon>
        <taxon>Scarabaeiformia</taxon>
        <taxon>Scarabaeidae</taxon>
        <taxon>Dynastinae</taxon>
        <taxon>Oryctes</taxon>
    </lineage>
</organism>
<feature type="compositionally biased region" description="Polar residues" evidence="9">
    <location>
        <begin position="448"/>
        <end position="469"/>
    </location>
</feature>
<gene>
    <name evidence="11" type="ORF">AMK59_3418</name>
</gene>
<sequence>MHFERAYCLYRCNRSKEALDVINELDKLNDEIRELQAQVLYRLDRFSEAFEIYRELSLKSDDDYKDERDTNLGASLTYSGSDLINNHINEIREDTYELCFNKACVIIALGQYAEAERKLRQCEKLCRDALEEDGLSEEEIQVELAHIKIQLGFIYHKQGRIREAHQLYTSNLKLKLEDIALAAVACNNAIIINKDQNVFDSKKKLKIATNEILKYKLTLRQRKFICLNKAMLNYYTNQFDACRKVCDTIESMWSDMNIYTSIIKAFILVKEGNYDEAMNILNHCQINNEEEKLHLQLVCVQLWLMQGNRLRACQILEDTGINRYRPGIVGALITLYSAEGKEDIAQKIYKETVEWYKVNKKTEGDLTNLWKQAAEFHLRNGQAQVAANSLEELLRESPNDKRALGQLIIAYAEFDKNKAMALATNLFSKDELYAGIDRDNVDSSTWLSTKKVPANNSPAVSSTPSSENVHVSKKKKHRKRKGKLPKNYDPKVAVDPERWLPKYERAGFRKKRDRRVKDVIKGSQGTASGQAELFDFSAKIATDSDQQDSPRVEPSP</sequence>
<dbReference type="InterPro" id="IPR013699">
    <property type="entry name" value="Signal_recog_part_SRP72_RNA-bd"/>
</dbReference>
<evidence type="ECO:0000256" key="3">
    <source>
        <dbReference type="ARBA" id="ARBA00007676"/>
    </source>
</evidence>
<evidence type="ECO:0000256" key="5">
    <source>
        <dbReference type="ARBA" id="ARBA00022490"/>
    </source>
</evidence>
<keyword evidence="12" id="KW-1185">Reference proteome</keyword>
<comment type="caution">
    <text evidence="11">The sequence shown here is derived from an EMBL/GenBank/DDBJ whole genome shotgun (WGS) entry which is preliminary data.</text>
</comment>
<dbReference type="GO" id="GO:0006614">
    <property type="term" value="P:SRP-dependent cotranslational protein targeting to membrane"/>
    <property type="evidence" value="ECO:0007669"/>
    <property type="project" value="InterPro"/>
</dbReference>
<comment type="subcellular location">
    <subcellularLocation>
        <location evidence="2">Cytoplasm</location>
    </subcellularLocation>
    <subcellularLocation>
        <location evidence="1">Endoplasmic reticulum</location>
    </subcellularLocation>
</comment>
<comment type="similarity">
    <text evidence="3">Belongs to the SRP72 family.</text>
</comment>
<accession>A0A0T6B7W5</accession>
<dbReference type="OrthoDB" id="5421607at2759"/>
<evidence type="ECO:0000259" key="10">
    <source>
        <dbReference type="Pfam" id="PF08492"/>
    </source>
</evidence>
<dbReference type="SUPFAM" id="SSF48452">
    <property type="entry name" value="TPR-like"/>
    <property type="match status" value="2"/>
</dbReference>
<feature type="region of interest" description="Disordered" evidence="9">
    <location>
        <begin position="504"/>
        <end position="531"/>
    </location>
</feature>
<dbReference type="Pfam" id="PF17004">
    <property type="entry name" value="SRP_TPR_like"/>
    <property type="match status" value="1"/>
</dbReference>
<evidence type="ECO:0000256" key="6">
    <source>
        <dbReference type="ARBA" id="ARBA00022824"/>
    </source>
</evidence>
<dbReference type="EMBL" id="LJIG01009303">
    <property type="protein sequence ID" value="KRT83349.1"/>
    <property type="molecule type" value="Genomic_DNA"/>
</dbReference>
<feature type="region of interest" description="Disordered" evidence="9">
    <location>
        <begin position="537"/>
        <end position="556"/>
    </location>
</feature>
<evidence type="ECO:0000256" key="4">
    <source>
        <dbReference type="ARBA" id="ARBA00018350"/>
    </source>
</evidence>
<evidence type="ECO:0000313" key="11">
    <source>
        <dbReference type="EMBL" id="KRT83349.1"/>
    </source>
</evidence>
<evidence type="ECO:0000256" key="7">
    <source>
        <dbReference type="ARBA" id="ARBA00023135"/>
    </source>
</evidence>
<keyword evidence="5" id="KW-0963">Cytoplasm</keyword>
<name>A0A0T6B7W5_9SCAR</name>
<dbReference type="Gene3D" id="1.25.40.10">
    <property type="entry name" value="Tetratricopeptide repeat domain"/>
    <property type="match status" value="3"/>
</dbReference>
<dbReference type="GO" id="GO:0005783">
    <property type="term" value="C:endoplasmic reticulum"/>
    <property type="evidence" value="ECO:0007669"/>
    <property type="project" value="UniProtKB-SubCell"/>
</dbReference>
<dbReference type="GO" id="GO:0008312">
    <property type="term" value="F:7S RNA binding"/>
    <property type="evidence" value="ECO:0007669"/>
    <property type="project" value="InterPro"/>
</dbReference>
<feature type="non-terminal residue" evidence="11">
    <location>
        <position position="556"/>
    </location>
</feature>